<evidence type="ECO:0000313" key="1">
    <source>
        <dbReference type="EMBL" id="KAL2054766.1"/>
    </source>
</evidence>
<accession>A0ABR4BD34</accession>
<evidence type="ECO:0000313" key="2">
    <source>
        <dbReference type="Proteomes" id="UP001590951"/>
    </source>
</evidence>
<proteinExistence type="predicted"/>
<name>A0ABR4BD34_9LECA</name>
<dbReference type="Proteomes" id="UP001590951">
    <property type="component" value="Unassembled WGS sequence"/>
</dbReference>
<gene>
    <name evidence="1" type="ORF">ABVK25_005070</name>
</gene>
<protein>
    <submittedName>
        <fullName evidence="1">Uncharacterized protein</fullName>
    </submittedName>
</protein>
<sequence>MAPGWPQNQFFTLWTSCAAADGRDSSWEYRIEAQSLLYSNNAICNSSSTRARSGRGSSRKFPIIQIFGVYTTRSLTEVIEPFLELRDSFCKDIISRMLAEPNLLKIRKSPSDARTREHVLLPGTSTASTVDPLSKVRGVL</sequence>
<dbReference type="EMBL" id="JBHFEH010000014">
    <property type="protein sequence ID" value="KAL2054766.1"/>
    <property type="molecule type" value="Genomic_DNA"/>
</dbReference>
<keyword evidence="2" id="KW-1185">Reference proteome</keyword>
<organism evidence="1 2">
    <name type="scientific">Lepraria finkii</name>
    <dbReference type="NCBI Taxonomy" id="1340010"/>
    <lineage>
        <taxon>Eukaryota</taxon>
        <taxon>Fungi</taxon>
        <taxon>Dikarya</taxon>
        <taxon>Ascomycota</taxon>
        <taxon>Pezizomycotina</taxon>
        <taxon>Lecanoromycetes</taxon>
        <taxon>OSLEUM clade</taxon>
        <taxon>Lecanoromycetidae</taxon>
        <taxon>Lecanorales</taxon>
        <taxon>Lecanorineae</taxon>
        <taxon>Stereocaulaceae</taxon>
        <taxon>Lepraria</taxon>
    </lineage>
</organism>
<comment type="caution">
    <text evidence="1">The sequence shown here is derived from an EMBL/GenBank/DDBJ whole genome shotgun (WGS) entry which is preliminary data.</text>
</comment>
<reference evidence="1 2" key="1">
    <citation type="submission" date="2024-09" db="EMBL/GenBank/DDBJ databases">
        <title>Rethinking Asexuality: The Enigmatic Case of Functional Sexual Genes in Lepraria (Stereocaulaceae).</title>
        <authorList>
            <person name="Doellman M."/>
            <person name="Sun Y."/>
            <person name="Barcenas-Pena A."/>
            <person name="Lumbsch H.T."/>
            <person name="Grewe F."/>
        </authorList>
    </citation>
    <scope>NUCLEOTIDE SEQUENCE [LARGE SCALE GENOMIC DNA]</scope>
    <source>
        <strain evidence="1 2">Grewe 0041</strain>
    </source>
</reference>